<evidence type="ECO:0000259" key="5">
    <source>
        <dbReference type="PROSITE" id="PS50181"/>
    </source>
</evidence>
<feature type="repeat" description="ANK" evidence="3">
    <location>
        <begin position="211"/>
        <end position="243"/>
    </location>
</feature>
<dbReference type="Pfam" id="PF12796">
    <property type="entry name" value="Ank_2"/>
    <property type="match status" value="3"/>
</dbReference>
<reference evidence="6" key="1">
    <citation type="submission" date="2022-11" db="EMBL/GenBank/DDBJ databases">
        <authorList>
            <person name="Petersen C."/>
        </authorList>
    </citation>
    <scope>NUCLEOTIDE SEQUENCE</scope>
    <source>
        <strain evidence="6">IBT 34128</strain>
    </source>
</reference>
<dbReference type="InterPro" id="IPR036770">
    <property type="entry name" value="Ankyrin_rpt-contain_sf"/>
</dbReference>
<dbReference type="OrthoDB" id="341259at2759"/>
<dbReference type="Proteomes" id="UP001141434">
    <property type="component" value="Unassembled WGS sequence"/>
</dbReference>
<evidence type="ECO:0000313" key="6">
    <source>
        <dbReference type="EMBL" id="KAJ5092358.1"/>
    </source>
</evidence>
<dbReference type="PROSITE" id="PS50297">
    <property type="entry name" value="ANK_REP_REGION"/>
    <property type="match status" value="5"/>
</dbReference>
<dbReference type="PANTHER" id="PTHR24166:SF48">
    <property type="entry name" value="PROTEIN VAPYRIN"/>
    <property type="match status" value="1"/>
</dbReference>
<sequence>MTQNLGQCPLTALPNETLLGIADLLAPRDVGSLLRTARRLATLLDAPLYRRARSYVCVDGNVVLGWAAKRGQAPVIRKLLHPDAAPIPQDHRNKALCLAAEAGRDGLIGLLVSGGADLSAAVDLENLPVVNQDDSLAKDDPEHSTEGQEASPGPDNLEHPSVKAEADDKDPPAQVGLEDADDLENSPVSDHVGDFSDGYEEPPAIDPRWESTCTPLQAAAENGHAKVVQLLLDLGADIAATNSKQETALHVAARKGQEKTSKLLLERGADVTAVALGIETPLHCAVSSQNEVMVRLLLDHGADPEARSEHGQTVMYYALDPGYEPILRLLLKRGAKVTVSDTTYGFTPLHFAVNGSELAVRLLLEHGADVLARCHSRFTPLFIAAQDAEEPIIRLLLENAVLGSAGVQEGQIPEYITEIKGFEEAERLLQEITGV</sequence>
<feature type="repeat" description="ANK" evidence="3">
    <location>
        <begin position="277"/>
        <end position="309"/>
    </location>
</feature>
<evidence type="ECO:0000313" key="7">
    <source>
        <dbReference type="Proteomes" id="UP001141434"/>
    </source>
</evidence>
<comment type="caution">
    <text evidence="6">The sequence shown here is derived from an EMBL/GenBank/DDBJ whole genome shotgun (WGS) entry which is preliminary data.</text>
</comment>
<feature type="compositionally biased region" description="Basic and acidic residues" evidence="4">
    <location>
        <begin position="135"/>
        <end position="146"/>
    </location>
</feature>
<dbReference type="RefSeq" id="XP_056510553.1">
    <property type="nucleotide sequence ID" value="XM_056657753.1"/>
</dbReference>
<dbReference type="Gene3D" id="1.25.40.20">
    <property type="entry name" value="Ankyrin repeat-containing domain"/>
    <property type="match status" value="2"/>
</dbReference>
<dbReference type="SUPFAM" id="SSF48403">
    <property type="entry name" value="Ankyrin repeat"/>
    <property type="match status" value="2"/>
</dbReference>
<dbReference type="SMART" id="SM00248">
    <property type="entry name" value="ANK"/>
    <property type="match status" value="8"/>
</dbReference>
<dbReference type="InterPro" id="IPR002110">
    <property type="entry name" value="Ankyrin_rpt"/>
</dbReference>
<protein>
    <recommendedName>
        <fullName evidence="5">F-box domain-containing protein</fullName>
    </recommendedName>
</protein>
<evidence type="ECO:0000256" key="4">
    <source>
        <dbReference type="SAM" id="MobiDB-lite"/>
    </source>
</evidence>
<feature type="region of interest" description="Disordered" evidence="4">
    <location>
        <begin position="133"/>
        <end position="191"/>
    </location>
</feature>
<name>A0A9W9F2B6_9EURO</name>
<feature type="repeat" description="ANK" evidence="3">
    <location>
        <begin position="344"/>
        <end position="375"/>
    </location>
</feature>
<gene>
    <name evidence="6" type="ORF">NUU61_007228</name>
</gene>
<evidence type="ECO:0000256" key="2">
    <source>
        <dbReference type="ARBA" id="ARBA00023043"/>
    </source>
</evidence>
<reference evidence="6" key="2">
    <citation type="journal article" date="2023" name="IMA Fungus">
        <title>Comparative genomic study of the Penicillium genus elucidates a diverse pangenome and 15 lateral gene transfer events.</title>
        <authorList>
            <person name="Petersen C."/>
            <person name="Sorensen T."/>
            <person name="Nielsen M.R."/>
            <person name="Sondergaard T.E."/>
            <person name="Sorensen J.L."/>
            <person name="Fitzpatrick D.A."/>
            <person name="Frisvad J.C."/>
            <person name="Nielsen K.L."/>
        </authorList>
    </citation>
    <scope>NUCLEOTIDE SEQUENCE</scope>
    <source>
        <strain evidence="6">IBT 34128</strain>
    </source>
</reference>
<evidence type="ECO:0000256" key="1">
    <source>
        <dbReference type="ARBA" id="ARBA00022737"/>
    </source>
</evidence>
<dbReference type="EMBL" id="JAPMSZ010000009">
    <property type="protein sequence ID" value="KAJ5092358.1"/>
    <property type="molecule type" value="Genomic_DNA"/>
</dbReference>
<dbReference type="InterPro" id="IPR050889">
    <property type="entry name" value="Dendritic_Spine_Reg/Scaffold"/>
</dbReference>
<accession>A0A9W9F2B6</accession>
<keyword evidence="1" id="KW-0677">Repeat</keyword>
<organism evidence="6 7">
    <name type="scientific">Penicillium alfredii</name>
    <dbReference type="NCBI Taxonomy" id="1506179"/>
    <lineage>
        <taxon>Eukaryota</taxon>
        <taxon>Fungi</taxon>
        <taxon>Dikarya</taxon>
        <taxon>Ascomycota</taxon>
        <taxon>Pezizomycotina</taxon>
        <taxon>Eurotiomycetes</taxon>
        <taxon>Eurotiomycetidae</taxon>
        <taxon>Eurotiales</taxon>
        <taxon>Aspergillaceae</taxon>
        <taxon>Penicillium</taxon>
    </lineage>
</organism>
<feature type="compositionally biased region" description="Basic and acidic residues" evidence="4">
    <location>
        <begin position="156"/>
        <end position="171"/>
    </location>
</feature>
<dbReference type="PROSITE" id="PS50181">
    <property type="entry name" value="FBOX"/>
    <property type="match status" value="1"/>
</dbReference>
<evidence type="ECO:0000256" key="3">
    <source>
        <dbReference type="PROSITE-ProRule" id="PRU00023"/>
    </source>
</evidence>
<feature type="repeat" description="ANK" evidence="3">
    <location>
        <begin position="244"/>
        <end position="276"/>
    </location>
</feature>
<proteinExistence type="predicted"/>
<feature type="domain" description="F-box" evidence="5">
    <location>
        <begin position="7"/>
        <end position="52"/>
    </location>
</feature>
<dbReference type="PRINTS" id="PR01415">
    <property type="entry name" value="ANKYRIN"/>
</dbReference>
<dbReference type="InterPro" id="IPR001810">
    <property type="entry name" value="F-box_dom"/>
</dbReference>
<dbReference type="PROSITE" id="PS50088">
    <property type="entry name" value="ANK_REPEAT"/>
    <property type="match status" value="5"/>
</dbReference>
<keyword evidence="7" id="KW-1185">Reference proteome</keyword>
<dbReference type="AlphaFoldDB" id="A0A9W9F2B6"/>
<dbReference type="GeneID" id="81396922"/>
<dbReference type="PANTHER" id="PTHR24166">
    <property type="entry name" value="ROLLING PEBBLES, ISOFORM B"/>
    <property type="match status" value="1"/>
</dbReference>
<keyword evidence="2 3" id="KW-0040">ANK repeat</keyword>
<feature type="repeat" description="ANK" evidence="3">
    <location>
        <begin position="310"/>
        <end position="342"/>
    </location>
</feature>